<feature type="transmembrane region" description="Helical" evidence="1">
    <location>
        <begin position="111"/>
        <end position="134"/>
    </location>
</feature>
<keyword evidence="1" id="KW-0812">Transmembrane</keyword>
<dbReference type="Proteomes" id="UP000016931">
    <property type="component" value="Unassembled WGS sequence"/>
</dbReference>
<evidence type="ECO:0000259" key="2">
    <source>
        <dbReference type="Pfam" id="PF01757"/>
    </source>
</evidence>
<proteinExistence type="predicted"/>
<evidence type="ECO:0000313" key="4">
    <source>
        <dbReference type="Proteomes" id="UP000016931"/>
    </source>
</evidence>
<dbReference type="Pfam" id="PF01757">
    <property type="entry name" value="Acyl_transf_3"/>
    <property type="match status" value="1"/>
</dbReference>
<dbReference type="InterPro" id="IPR002656">
    <property type="entry name" value="Acyl_transf_3_dom"/>
</dbReference>
<organism evidence="3 4">
    <name type="scientific">Sphaerulina musiva (strain SO2202)</name>
    <name type="common">Poplar stem canker fungus</name>
    <name type="synonym">Septoria musiva</name>
    <dbReference type="NCBI Taxonomy" id="692275"/>
    <lineage>
        <taxon>Eukaryota</taxon>
        <taxon>Fungi</taxon>
        <taxon>Dikarya</taxon>
        <taxon>Ascomycota</taxon>
        <taxon>Pezizomycotina</taxon>
        <taxon>Dothideomycetes</taxon>
        <taxon>Dothideomycetidae</taxon>
        <taxon>Mycosphaerellales</taxon>
        <taxon>Mycosphaerellaceae</taxon>
        <taxon>Sphaerulina</taxon>
    </lineage>
</organism>
<feature type="domain" description="Acyltransferase 3" evidence="2">
    <location>
        <begin position="63"/>
        <end position="426"/>
    </location>
</feature>
<protein>
    <recommendedName>
        <fullName evidence="2">Acyltransferase 3 domain-containing protein</fullName>
    </recommendedName>
</protein>
<keyword evidence="1" id="KW-1133">Transmembrane helix</keyword>
<dbReference type="PANTHER" id="PTHR23028">
    <property type="entry name" value="ACETYLTRANSFERASE"/>
    <property type="match status" value="1"/>
</dbReference>
<dbReference type="GeneID" id="27903039"/>
<dbReference type="HOGENOM" id="CLU_005679_13_3_1"/>
<feature type="transmembrane region" description="Helical" evidence="1">
    <location>
        <begin position="165"/>
        <end position="189"/>
    </location>
</feature>
<dbReference type="RefSeq" id="XP_016760428.1">
    <property type="nucleotide sequence ID" value="XM_016905902.1"/>
</dbReference>
<feature type="transmembrane region" description="Helical" evidence="1">
    <location>
        <begin position="462"/>
        <end position="483"/>
    </location>
</feature>
<dbReference type="OrthoDB" id="5819582at2759"/>
<dbReference type="PANTHER" id="PTHR23028:SF134">
    <property type="entry name" value="PUTATIVE (AFU_ORTHOLOGUE AFUA_4G08520)-RELATED"/>
    <property type="match status" value="1"/>
</dbReference>
<sequence>MSGEQGQGLLTGEFQEKPADGRLASIRGISWKAILGSIGHALKPEIFERRGLSAAQKRIGTTAWLDGLRGIAALSVCTMHLCVFTHPNLELCYGAGIEWERYNTSIAAWPIFRLPFTGGHFAVILFFTISGYVVPRRLLSLLHEGKQSEFVEAINGAIVRRPGRLYLPVAFSTLALAFFWHITGLATAFPQRQSNIFTECWAWWKDQLKFWYYYRTGFLFTYYNAHTWTIPVEFRGSMNIFVWLFAVHQVRTRWRIILTVGILAHFIHASGAWYAAFFAGMLTSELDLIYTNGVQVSLPWDFIINFFRKRPIVKQVTLHVMLIIGLLLASQPSSDMHSREETMDCGPWSHLNKMIPGPYEDGNNTTYRWFWLFWAAWMIIVTVGQISWVKRLFETGPAQYLGRHSFALYLVHGPIIGLWSDRLFYLAGVKSPTNDDDIVRFGHLTNKWKDASWWFLPEGGPYALEPNFIFCVVLSLPVMLYVAECGTRMFDIPGVKVSRWMWTKMKSL</sequence>
<dbReference type="AlphaFoldDB" id="N1QG79"/>
<gene>
    <name evidence="3" type="ORF">SEPMUDRAFT_150000</name>
</gene>
<accession>N1QG79</accession>
<dbReference type="STRING" id="692275.N1QG79"/>
<dbReference type="EMBL" id="KB456265">
    <property type="protein sequence ID" value="EMF12307.1"/>
    <property type="molecule type" value="Genomic_DNA"/>
</dbReference>
<dbReference type="eggNOG" id="ENOG502SHP9">
    <property type="taxonomic scope" value="Eukaryota"/>
</dbReference>
<keyword evidence="1" id="KW-0472">Membrane</keyword>
<reference evidence="3 4" key="1">
    <citation type="journal article" date="2012" name="PLoS Pathog.">
        <title>Diverse lifestyles and strategies of plant pathogenesis encoded in the genomes of eighteen Dothideomycetes fungi.</title>
        <authorList>
            <person name="Ohm R.A."/>
            <person name="Feau N."/>
            <person name="Henrissat B."/>
            <person name="Schoch C.L."/>
            <person name="Horwitz B.A."/>
            <person name="Barry K.W."/>
            <person name="Condon B.J."/>
            <person name="Copeland A.C."/>
            <person name="Dhillon B."/>
            <person name="Glaser F."/>
            <person name="Hesse C.N."/>
            <person name="Kosti I."/>
            <person name="LaButti K."/>
            <person name="Lindquist E.A."/>
            <person name="Lucas S."/>
            <person name="Salamov A.A."/>
            <person name="Bradshaw R.E."/>
            <person name="Ciuffetti L."/>
            <person name="Hamelin R.C."/>
            <person name="Kema G.H.J."/>
            <person name="Lawrence C."/>
            <person name="Scott J.A."/>
            <person name="Spatafora J.W."/>
            <person name="Turgeon B.G."/>
            <person name="de Wit P.J.G.M."/>
            <person name="Zhong S."/>
            <person name="Goodwin S.B."/>
            <person name="Grigoriev I.V."/>
        </authorList>
    </citation>
    <scope>NUCLEOTIDE SEQUENCE [LARGE SCALE GENOMIC DNA]</scope>
    <source>
        <strain evidence="3 4">SO2202</strain>
    </source>
</reference>
<name>N1QG79_SPHMS</name>
<evidence type="ECO:0000256" key="1">
    <source>
        <dbReference type="SAM" id="Phobius"/>
    </source>
</evidence>
<feature type="transmembrane region" description="Helical" evidence="1">
    <location>
        <begin position="401"/>
        <end position="420"/>
    </location>
</feature>
<dbReference type="OMA" id="ILMASWH"/>
<keyword evidence="4" id="KW-1185">Reference proteome</keyword>
<feature type="transmembrane region" description="Helical" evidence="1">
    <location>
        <begin position="369"/>
        <end position="389"/>
    </location>
</feature>
<evidence type="ECO:0000313" key="3">
    <source>
        <dbReference type="EMBL" id="EMF12307.1"/>
    </source>
</evidence>
<feature type="transmembrane region" description="Helical" evidence="1">
    <location>
        <begin position="256"/>
        <end position="276"/>
    </location>
</feature>
<dbReference type="InterPro" id="IPR050879">
    <property type="entry name" value="Acyltransferase_3"/>
</dbReference>
<dbReference type="GO" id="GO:0016747">
    <property type="term" value="F:acyltransferase activity, transferring groups other than amino-acyl groups"/>
    <property type="evidence" value="ECO:0007669"/>
    <property type="project" value="InterPro"/>
</dbReference>